<name>A0A9N8ZHZ4_9GLOM</name>
<evidence type="ECO:0000256" key="1">
    <source>
        <dbReference type="SAM" id="MobiDB-lite"/>
    </source>
</evidence>
<keyword evidence="3" id="KW-1185">Reference proteome</keyword>
<gene>
    <name evidence="2" type="ORF">POCULU_LOCUS2347</name>
</gene>
<reference evidence="2" key="1">
    <citation type="submission" date="2021-06" db="EMBL/GenBank/DDBJ databases">
        <authorList>
            <person name="Kallberg Y."/>
            <person name="Tangrot J."/>
            <person name="Rosling A."/>
        </authorList>
    </citation>
    <scope>NUCLEOTIDE SEQUENCE</scope>
    <source>
        <strain evidence="2">IA702</strain>
    </source>
</reference>
<feature type="compositionally biased region" description="Low complexity" evidence="1">
    <location>
        <begin position="57"/>
        <end position="66"/>
    </location>
</feature>
<protein>
    <submittedName>
        <fullName evidence="2">11272_t:CDS:1</fullName>
    </submittedName>
</protein>
<dbReference type="OrthoDB" id="2307351at2759"/>
<proteinExistence type="predicted"/>
<feature type="compositionally biased region" description="Polar residues" evidence="1">
    <location>
        <begin position="25"/>
        <end position="56"/>
    </location>
</feature>
<organism evidence="2 3">
    <name type="scientific">Paraglomus occultum</name>
    <dbReference type="NCBI Taxonomy" id="144539"/>
    <lineage>
        <taxon>Eukaryota</taxon>
        <taxon>Fungi</taxon>
        <taxon>Fungi incertae sedis</taxon>
        <taxon>Mucoromycota</taxon>
        <taxon>Glomeromycotina</taxon>
        <taxon>Glomeromycetes</taxon>
        <taxon>Paraglomerales</taxon>
        <taxon>Paraglomeraceae</taxon>
        <taxon>Paraglomus</taxon>
    </lineage>
</organism>
<dbReference type="EMBL" id="CAJVPJ010000214">
    <property type="protein sequence ID" value="CAG8496472.1"/>
    <property type="molecule type" value="Genomic_DNA"/>
</dbReference>
<feature type="region of interest" description="Disordered" evidence="1">
    <location>
        <begin position="1"/>
        <end position="68"/>
    </location>
</feature>
<evidence type="ECO:0000313" key="2">
    <source>
        <dbReference type="EMBL" id="CAG8496472.1"/>
    </source>
</evidence>
<evidence type="ECO:0000313" key="3">
    <source>
        <dbReference type="Proteomes" id="UP000789572"/>
    </source>
</evidence>
<dbReference type="AlphaFoldDB" id="A0A9N8ZHZ4"/>
<feature type="compositionally biased region" description="Polar residues" evidence="1">
    <location>
        <begin position="97"/>
        <end position="110"/>
    </location>
</feature>
<feature type="compositionally biased region" description="Polar residues" evidence="1">
    <location>
        <begin position="7"/>
        <end position="17"/>
    </location>
</feature>
<comment type="caution">
    <text evidence="2">The sequence shown here is derived from an EMBL/GenBank/DDBJ whole genome shotgun (WGS) entry which is preliminary data.</text>
</comment>
<dbReference type="Proteomes" id="UP000789572">
    <property type="component" value="Unassembled WGS sequence"/>
</dbReference>
<dbReference type="SUPFAM" id="SSF144232">
    <property type="entry name" value="HIT/MYND zinc finger-like"/>
    <property type="match status" value="1"/>
</dbReference>
<accession>A0A9N8ZHZ4</accession>
<feature type="region of interest" description="Disordered" evidence="1">
    <location>
        <begin position="87"/>
        <end position="110"/>
    </location>
</feature>
<sequence length="355" mass="39163">MGAEQSRPLSTGYTISDPTRPVASKSYSIGNDDLNPNTKNNPQPISQKSIKPNTAYTSLPSSSPHSRTSDVALAIDTLAQFLEEASRTTIDKRPRSNHATNPSRPSPYTLSKQFTLITSPTPPEHAAAVSVKQRATQLSCFSALSKLGLDDFRGVNSSISPDRFTAATYFVLALKLLPGIPACEWDMDTVAEVTECLTDLYRYELDEEHDKDVWNQGIIYMKEMVPLLQDRTLQKLISKSDDVAKRRILIHILFCLGHVSSLSSDHASALKYYSECEKTSATGDKNADKLRKKAHTNVRLIEPKVPKVKPACVSCGFEPQGLKEIWALLVCSNCQAVAACNRECLKKHLSEAHAK</sequence>